<dbReference type="InterPro" id="IPR016897">
    <property type="entry name" value="SKP1"/>
</dbReference>
<evidence type="ECO:0000256" key="4">
    <source>
        <dbReference type="PIRNR" id="PIRNR028729"/>
    </source>
</evidence>
<dbReference type="STRING" id="218851.A0A2G5F291"/>
<dbReference type="EMBL" id="KZ305019">
    <property type="protein sequence ID" value="PIA62082.1"/>
    <property type="molecule type" value="Genomic_DNA"/>
</dbReference>
<proteinExistence type="inferred from homology"/>
<evidence type="ECO:0000259" key="6">
    <source>
        <dbReference type="Pfam" id="PF03931"/>
    </source>
</evidence>
<evidence type="ECO:0000313" key="7">
    <source>
        <dbReference type="EMBL" id="PIA62082.1"/>
    </source>
</evidence>
<dbReference type="InterPro" id="IPR036296">
    <property type="entry name" value="SKP1-like_dim_sf"/>
</dbReference>
<accession>A0A2G5F291</accession>
<reference evidence="7 8" key="1">
    <citation type="submission" date="2017-09" db="EMBL/GenBank/DDBJ databases">
        <title>WGS assembly of Aquilegia coerulea Goldsmith.</title>
        <authorList>
            <person name="Hodges S."/>
            <person name="Kramer E."/>
            <person name="Nordborg M."/>
            <person name="Tomkins J."/>
            <person name="Borevitz J."/>
            <person name="Derieg N."/>
            <person name="Yan J."/>
            <person name="Mihaltcheva S."/>
            <person name="Hayes R.D."/>
            <person name="Rokhsar D."/>
        </authorList>
    </citation>
    <scope>NUCLEOTIDE SEQUENCE [LARGE SCALE GENOMIC DNA]</scope>
    <source>
        <strain evidence="8">cv. Goldsmith</strain>
    </source>
</reference>
<dbReference type="Pfam" id="PF01466">
    <property type="entry name" value="Skp1"/>
    <property type="match status" value="1"/>
</dbReference>
<keyword evidence="3 4" id="KW-0833">Ubl conjugation pathway</keyword>
<dbReference type="Pfam" id="PF03931">
    <property type="entry name" value="Skp1_POZ"/>
    <property type="match status" value="1"/>
</dbReference>
<dbReference type="GO" id="GO:0006511">
    <property type="term" value="P:ubiquitin-dependent protein catabolic process"/>
    <property type="evidence" value="ECO:0007669"/>
    <property type="project" value="InterPro"/>
</dbReference>
<dbReference type="AlphaFoldDB" id="A0A2G5F291"/>
<comment type="similarity">
    <text evidence="2 4">Belongs to the SKP1 family.</text>
</comment>
<dbReference type="PANTHER" id="PTHR11165">
    <property type="entry name" value="SKP1"/>
    <property type="match status" value="1"/>
</dbReference>
<dbReference type="UniPathway" id="UPA00143"/>
<dbReference type="InterPro" id="IPR016073">
    <property type="entry name" value="Skp1_comp_POZ"/>
</dbReference>
<dbReference type="GO" id="GO:0009867">
    <property type="term" value="P:jasmonic acid mediated signaling pathway"/>
    <property type="evidence" value="ECO:0007669"/>
    <property type="project" value="UniProtKB-ARBA"/>
</dbReference>
<dbReference type="PIRSF" id="PIRSF028729">
    <property type="entry name" value="E3_ubiquit_lig_SCF_Skp"/>
    <property type="match status" value="1"/>
</dbReference>
<protein>
    <recommendedName>
        <fullName evidence="4">SKP1-like protein</fullName>
    </recommendedName>
</protein>
<evidence type="ECO:0000256" key="2">
    <source>
        <dbReference type="ARBA" id="ARBA00009993"/>
    </source>
</evidence>
<evidence type="ECO:0000256" key="1">
    <source>
        <dbReference type="ARBA" id="ARBA00004906"/>
    </source>
</evidence>
<evidence type="ECO:0000313" key="8">
    <source>
        <dbReference type="Proteomes" id="UP000230069"/>
    </source>
</evidence>
<dbReference type="SUPFAM" id="SSF54695">
    <property type="entry name" value="POZ domain"/>
    <property type="match status" value="1"/>
</dbReference>
<dbReference type="OrthoDB" id="7827685at2759"/>
<dbReference type="GO" id="GO:0016567">
    <property type="term" value="P:protein ubiquitination"/>
    <property type="evidence" value="ECO:0007669"/>
    <property type="project" value="UniProtKB-UniRule"/>
</dbReference>
<organism evidence="7 8">
    <name type="scientific">Aquilegia coerulea</name>
    <name type="common">Rocky mountain columbine</name>
    <dbReference type="NCBI Taxonomy" id="218851"/>
    <lineage>
        <taxon>Eukaryota</taxon>
        <taxon>Viridiplantae</taxon>
        <taxon>Streptophyta</taxon>
        <taxon>Embryophyta</taxon>
        <taxon>Tracheophyta</taxon>
        <taxon>Spermatophyta</taxon>
        <taxon>Magnoliopsida</taxon>
        <taxon>Ranunculales</taxon>
        <taxon>Ranunculaceae</taxon>
        <taxon>Thalictroideae</taxon>
        <taxon>Aquilegia</taxon>
    </lineage>
</organism>
<feature type="domain" description="SKP1 component dimerisation" evidence="5">
    <location>
        <begin position="98"/>
        <end position="144"/>
    </location>
</feature>
<comment type="pathway">
    <text evidence="1 4">Protein modification; protein ubiquitination.</text>
</comment>
<sequence length="146" mass="17211">MVMFSKWKIKKLLCFNLNSEVIKTLIKEDKGCTNGEFYLHNVNGKILAKVIEYCKKKINEKEGEKTEEMKEWDAEFINLDETTVFDIVLAAIYLNIIGLRDLGAQKIVDMVKLKTPEEIHEILEMKKDYTLEDEMQIRMENQWAFL</sequence>
<dbReference type="InterPro" id="IPR011333">
    <property type="entry name" value="SKP1/BTB/POZ_sf"/>
</dbReference>
<dbReference type="Proteomes" id="UP000230069">
    <property type="component" value="Unassembled WGS sequence"/>
</dbReference>
<feature type="domain" description="SKP1 component POZ" evidence="6">
    <location>
        <begin position="18"/>
        <end position="57"/>
    </location>
</feature>
<evidence type="ECO:0000259" key="5">
    <source>
        <dbReference type="Pfam" id="PF01466"/>
    </source>
</evidence>
<dbReference type="InterPro" id="IPR001232">
    <property type="entry name" value="SKP1-like"/>
</dbReference>
<dbReference type="Gene3D" id="3.30.710.10">
    <property type="entry name" value="Potassium Channel Kv1.1, Chain A"/>
    <property type="match status" value="1"/>
</dbReference>
<evidence type="ECO:0000256" key="3">
    <source>
        <dbReference type="ARBA" id="ARBA00022786"/>
    </source>
</evidence>
<dbReference type="SUPFAM" id="SSF81382">
    <property type="entry name" value="Skp1 dimerisation domain-like"/>
    <property type="match status" value="1"/>
</dbReference>
<dbReference type="SMART" id="SM00512">
    <property type="entry name" value="Skp1"/>
    <property type="match status" value="1"/>
</dbReference>
<comment type="function">
    <text evidence="4">Involved in ubiquitination and subsequent proteasomal degradation of target proteins. Together with CUL1, RBX1 and a F-box protein, it forms a SCF E3 ubiquitin ligase complex. The functional specificity of this complex depends on the type of F-box protein. In the SCF complex, it serves as an adapter that links the F-box protein to CUL1.</text>
</comment>
<name>A0A2G5F291_AQUCA</name>
<dbReference type="InterPro" id="IPR016072">
    <property type="entry name" value="Skp1_comp_dimer"/>
</dbReference>
<keyword evidence="8" id="KW-1185">Reference proteome</keyword>
<gene>
    <name evidence="7" type="ORF">AQUCO_00200224v1</name>
</gene>
<comment type="subunit">
    <text evidence="4">Part of a SCF (SKP1-cullin-F-box) protein ligase complex.</text>
</comment>
<dbReference type="InParanoid" id="A0A2G5F291"/>